<dbReference type="Proteomes" id="UP000575241">
    <property type="component" value="Unassembled WGS sequence"/>
</dbReference>
<name>A0A7W7NR14_9SPHN</name>
<evidence type="ECO:0000313" key="2">
    <source>
        <dbReference type="Proteomes" id="UP000575241"/>
    </source>
</evidence>
<gene>
    <name evidence="1" type="ORF">HNP52_000322</name>
</gene>
<dbReference type="EMBL" id="JACHLN010000001">
    <property type="protein sequence ID" value="MBB4837271.1"/>
    <property type="molecule type" value="Genomic_DNA"/>
</dbReference>
<dbReference type="AlphaFoldDB" id="A0A7W7NR14"/>
<dbReference type="RefSeq" id="WP_184161548.1">
    <property type="nucleotide sequence ID" value="NZ_JACHLN010000001.1"/>
</dbReference>
<comment type="caution">
    <text evidence="1">The sequence shown here is derived from an EMBL/GenBank/DDBJ whole genome shotgun (WGS) entry which is preliminary data.</text>
</comment>
<protein>
    <submittedName>
        <fullName evidence="1">Uncharacterized protein</fullName>
    </submittedName>
</protein>
<keyword evidence="2" id="KW-1185">Reference proteome</keyword>
<organism evidence="1 2">
    <name type="scientific">Sphingomonas kyeonggiensis</name>
    <dbReference type="NCBI Taxonomy" id="1268553"/>
    <lineage>
        <taxon>Bacteria</taxon>
        <taxon>Pseudomonadati</taxon>
        <taxon>Pseudomonadota</taxon>
        <taxon>Alphaproteobacteria</taxon>
        <taxon>Sphingomonadales</taxon>
        <taxon>Sphingomonadaceae</taxon>
        <taxon>Sphingomonas</taxon>
    </lineage>
</organism>
<sequence length="60" mass="6521">MSAIHGAGAAMAASAMGNLRPAIMRPQPIDRSTLRQRDFDHPYPFRTHRNCAELIAAGAM</sequence>
<evidence type="ECO:0000313" key="1">
    <source>
        <dbReference type="EMBL" id="MBB4837271.1"/>
    </source>
</evidence>
<proteinExistence type="predicted"/>
<accession>A0A7W7NR14</accession>
<reference evidence="1 2" key="1">
    <citation type="submission" date="2020-08" db="EMBL/GenBank/DDBJ databases">
        <title>Functional genomics of gut bacteria from endangered species of beetles.</title>
        <authorList>
            <person name="Carlos-Shanley C."/>
        </authorList>
    </citation>
    <scope>NUCLEOTIDE SEQUENCE [LARGE SCALE GENOMIC DNA]</scope>
    <source>
        <strain evidence="1 2">S00224</strain>
    </source>
</reference>